<organism evidence="3 4">
    <name type="scientific">Paraburkholderia denitrificans</name>
    <dbReference type="NCBI Taxonomy" id="694025"/>
    <lineage>
        <taxon>Bacteria</taxon>
        <taxon>Pseudomonadati</taxon>
        <taxon>Pseudomonadota</taxon>
        <taxon>Betaproteobacteria</taxon>
        <taxon>Burkholderiales</taxon>
        <taxon>Burkholderiaceae</taxon>
        <taxon>Paraburkholderia</taxon>
    </lineage>
</organism>
<dbReference type="InterPro" id="IPR002586">
    <property type="entry name" value="CobQ/CobB/MinD/ParA_Nub-bd_dom"/>
</dbReference>
<evidence type="ECO:0000256" key="1">
    <source>
        <dbReference type="SAM" id="MobiDB-lite"/>
    </source>
</evidence>
<feature type="region of interest" description="Disordered" evidence="1">
    <location>
        <begin position="89"/>
        <end position="112"/>
    </location>
</feature>
<evidence type="ECO:0000313" key="3">
    <source>
        <dbReference type="EMBL" id="MFC5427813.1"/>
    </source>
</evidence>
<dbReference type="Proteomes" id="UP001596103">
    <property type="component" value="Unassembled WGS sequence"/>
</dbReference>
<feature type="compositionally biased region" description="Basic residues" evidence="1">
    <location>
        <begin position="93"/>
        <end position="103"/>
    </location>
</feature>
<feature type="domain" description="CobQ/CobB/MinD/ParA nucleotide binding" evidence="2">
    <location>
        <begin position="6"/>
        <end position="43"/>
    </location>
</feature>
<evidence type="ECO:0000313" key="4">
    <source>
        <dbReference type="Proteomes" id="UP001596103"/>
    </source>
</evidence>
<accession>A0ABW0J454</accession>
<dbReference type="RefSeq" id="WP_377709385.1">
    <property type="nucleotide sequence ID" value="NZ_JBHSMP010000006.1"/>
</dbReference>
<reference evidence="4" key="1">
    <citation type="journal article" date="2019" name="Int. J. Syst. Evol. Microbiol.">
        <title>The Global Catalogue of Microorganisms (GCM) 10K type strain sequencing project: providing services to taxonomists for standard genome sequencing and annotation.</title>
        <authorList>
            <consortium name="The Broad Institute Genomics Platform"/>
            <consortium name="The Broad Institute Genome Sequencing Center for Infectious Disease"/>
            <person name="Wu L."/>
            <person name="Ma J."/>
        </authorList>
    </citation>
    <scope>NUCLEOTIDE SEQUENCE [LARGE SCALE GENOMIC DNA]</scope>
    <source>
        <strain evidence="4">CCUG 56042</strain>
    </source>
</reference>
<dbReference type="InterPro" id="IPR027417">
    <property type="entry name" value="P-loop_NTPase"/>
</dbReference>
<dbReference type="EMBL" id="JBHSMP010000006">
    <property type="protein sequence ID" value="MFC5427813.1"/>
    <property type="molecule type" value="Genomic_DNA"/>
</dbReference>
<protein>
    <submittedName>
        <fullName evidence="3">Division plane positioning ATPase MipZ</fullName>
    </submittedName>
</protein>
<gene>
    <name evidence="3" type="ORF">ACFPTO_03170</name>
</gene>
<proteinExistence type="predicted"/>
<name>A0ABW0J454_9BURK</name>
<comment type="caution">
    <text evidence="3">The sequence shown here is derived from an EMBL/GenBank/DDBJ whole genome shotgun (WGS) entry which is preliminary data.</text>
</comment>
<keyword evidence="4" id="KW-1185">Reference proteome</keyword>
<dbReference type="Pfam" id="PF01656">
    <property type="entry name" value="CbiA"/>
    <property type="match status" value="1"/>
</dbReference>
<sequence length="112" mass="12930">MLISVLIAAEKCGVGKSTIARDLAVHLAYHSIDVVLVDTNGQAIRARFVERRDGVKRNPNLIQRRYPFIRSTFPLVFVRHRSRLPEIITTRSTYHRRREPARRRPAEAASNR</sequence>
<dbReference type="Gene3D" id="3.40.50.300">
    <property type="entry name" value="P-loop containing nucleotide triphosphate hydrolases"/>
    <property type="match status" value="1"/>
</dbReference>
<evidence type="ECO:0000259" key="2">
    <source>
        <dbReference type="Pfam" id="PF01656"/>
    </source>
</evidence>
<dbReference type="SUPFAM" id="SSF52540">
    <property type="entry name" value="P-loop containing nucleoside triphosphate hydrolases"/>
    <property type="match status" value="1"/>
</dbReference>